<name>A0AA47MPV1_MERPO</name>
<evidence type="ECO:0000256" key="1">
    <source>
        <dbReference type="SAM" id="Coils"/>
    </source>
</evidence>
<comment type="caution">
    <text evidence="3">The sequence shown here is derived from an EMBL/GenBank/DDBJ whole genome shotgun (WGS) entry which is preliminary data.</text>
</comment>
<organism evidence="3 4">
    <name type="scientific">Merluccius polli</name>
    <name type="common">Benguela hake</name>
    <name type="synonym">Merluccius cadenati</name>
    <dbReference type="NCBI Taxonomy" id="89951"/>
    <lineage>
        <taxon>Eukaryota</taxon>
        <taxon>Metazoa</taxon>
        <taxon>Chordata</taxon>
        <taxon>Craniata</taxon>
        <taxon>Vertebrata</taxon>
        <taxon>Euteleostomi</taxon>
        <taxon>Actinopterygii</taxon>
        <taxon>Neopterygii</taxon>
        <taxon>Teleostei</taxon>
        <taxon>Neoteleostei</taxon>
        <taxon>Acanthomorphata</taxon>
        <taxon>Zeiogadaria</taxon>
        <taxon>Gadariae</taxon>
        <taxon>Gadiformes</taxon>
        <taxon>Gadoidei</taxon>
        <taxon>Merlucciidae</taxon>
        <taxon>Merluccius</taxon>
    </lineage>
</organism>
<evidence type="ECO:0000313" key="4">
    <source>
        <dbReference type="Proteomes" id="UP001174136"/>
    </source>
</evidence>
<sequence length="281" mass="31515">MATEFDLRGFLANPSYESFMSCRKDKLVQIAAHFGLGHPQQILKRDLQGLVLGELMEQELVMLPAQAEPAELLGTPREKDSRESVQGVLAGESPKTPFTMTRYDPLSSVSTGSIHDRLKVCLARLRIEAEERAQNREAQLKLNIKRLEIEAEKALELASQRETQGHVVVDVVPSASLPSVPSPPSTFDINKHIALVPVFRETEVDSYFSAFERIASALRWPSEVWPLLLQCKIHGKAQDAVAALPVQEILNYEQVKSAILHAYELVPKAYRQKLRWPTTNL</sequence>
<reference evidence="3" key="1">
    <citation type="journal article" date="2023" name="Front. Mar. Sci.">
        <title>A new Merluccius polli reference genome to investigate the effects of global change in West African waters.</title>
        <authorList>
            <person name="Mateo J.L."/>
            <person name="Blanco-Fernandez C."/>
            <person name="Garcia-Vazquez E."/>
            <person name="Machado-Schiaffino G."/>
        </authorList>
    </citation>
    <scope>NUCLEOTIDE SEQUENCE</scope>
    <source>
        <strain evidence="3">C29</strain>
        <tissue evidence="3">Fin</tissue>
    </source>
</reference>
<feature type="region of interest" description="Disordered" evidence="2">
    <location>
        <begin position="75"/>
        <end position="99"/>
    </location>
</feature>
<dbReference type="Proteomes" id="UP001174136">
    <property type="component" value="Unassembled WGS sequence"/>
</dbReference>
<keyword evidence="4" id="KW-1185">Reference proteome</keyword>
<dbReference type="PANTHER" id="PTHR46888:SF13">
    <property type="entry name" value="RIBONUCLEASE H"/>
    <property type="match status" value="1"/>
</dbReference>
<evidence type="ECO:0000313" key="3">
    <source>
        <dbReference type="EMBL" id="KAK0144357.1"/>
    </source>
</evidence>
<dbReference type="AlphaFoldDB" id="A0AA47MPV1"/>
<accession>A0AA47MPV1</accession>
<dbReference type="EMBL" id="JAOPHQ010003140">
    <property type="protein sequence ID" value="KAK0144357.1"/>
    <property type="molecule type" value="Genomic_DNA"/>
</dbReference>
<gene>
    <name evidence="3" type="ORF">N1851_017283</name>
</gene>
<feature type="coiled-coil region" evidence="1">
    <location>
        <begin position="130"/>
        <end position="164"/>
    </location>
</feature>
<proteinExistence type="predicted"/>
<evidence type="ECO:0000256" key="2">
    <source>
        <dbReference type="SAM" id="MobiDB-lite"/>
    </source>
</evidence>
<dbReference type="PANTHER" id="PTHR46888">
    <property type="entry name" value="ZINC KNUCKLE DOMAINCONTAINING PROTEIN-RELATED"/>
    <property type="match status" value="1"/>
</dbReference>
<keyword evidence="1" id="KW-0175">Coiled coil</keyword>
<protein>
    <submittedName>
        <fullName evidence="3">Uncharacterized protein</fullName>
    </submittedName>
</protein>